<name>A0A371DB58_9APHY</name>
<organism evidence="1 2">
    <name type="scientific">Lentinus brumalis</name>
    <dbReference type="NCBI Taxonomy" id="2498619"/>
    <lineage>
        <taxon>Eukaryota</taxon>
        <taxon>Fungi</taxon>
        <taxon>Dikarya</taxon>
        <taxon>Basidiomycota</taxon>
        <taxon>Agaricomycotina</taxon>
        <taxon>Agaricomycetes</taxon>
        <taxon>Polyporales</taxon>
        <taxon>Polyporaceae</taxon>
        <taxon>Lentinus</taxon>
    </lineage>
</organism>
<evidence type="ECO:0008006" key="3">
    <source>
        <dbReference type="Google" id="ProtNLM"/>
    </source>
</evidence>
<dbReference type="SUPFAM" id="SSF52047">
    <property type="entry name" value="RNI-like"/>
    <property type="match status" value="1"/>
</dbReference>
<dbReference type="OrthoDB" id="2757830at2759"/>
<dbReference type="Gene3D" id="3.80.10.10">
    <property type="entry name" value="Ribonuclease Inhibitor"/>
    <property type="match status" value="1"/>
</dbReference>
<evidence type="ECO:0000313" key="2">
    <source>
        <dbReference type="Proteomes" id="UP000256964"/>
    </source>
</evidence>
<keyword evidence="2" id="KW-1185">Reference proteome</keyword>
<gene>
    <name evidence="1" type="ORF">OH76DRAFT_511176</name>
</gene>
<proteinExistence type="predicted"/>
<dbReference type="AlphaFoldDB" id="A0A371DB58"/>
<reference evidence="1 2" key="1">
    <citation type="journal article" date="2018" name="Biotechnol. Biofuels">
        <title>Integrative visual omics of the white-rot fungus Polyporus brumalis exposes the biotechnological potential of its oxidative enzymes for delignifying raw plant biomass.</title>
        <authorList>
            <person name="Miyauchi S."/>
            <person name="Rancon A."/>
            <person name="Drula E."/>
            <person name="Hage H."/>
            <person name="Chaduli D."/>
            <person name="Favel A."/>
            <person name="Grisel S."/>
            <person name="Henrissat B."/>
            <person name="Herpoel-Gimbert I."/>
            <person name="Ruiz-Duenas F.J."/>
            <person name="Chevret D."/>
            <person name="Hainaut M."/>
            <person name="Lin J."/>
            <person name="Wang M."/>
            <person name="Pangilinan J."/>
            <person name="Lipzen A."/>
            <person name="Lesage-Meessen L."/>
            <person name="Navarro D."/>
            <person name="Riley R."/>
            <person name="Grigoriev I.V."/>
            <person name="Zhou S."/>
            <person name="Raouche S."/>
            <person name="Rosso M.N."/>
        </authorList>
    </citation>
    <scope>NUCLEOTIDE SEQUENCE [LARGE SCALE GENOMIC DNA]</scope>
    <source>
        <strain evidence="1 2">BRFM 1820</strain>
    </source>
</reference>
<evidence type="ECO:0000313" key="1">
    <source>
        <dbReference type="EMBL" id="RDX49765.1"/>
    </source>
</evidence>
<accession>A0A371DB58</accession>
<dbReference type="EMBL" id="KZ857403">
    <property type="protein sequence ID" value="RDX49765.1"/>
    <property type="molecule type" value="Genomic_DNA"/>
</dbReference>
<protein>
    <recommendedName>
        <fullName evidence="3">F-box domain-containing protein</fullName>
    </recommendedName>
</protein>
<sequence length="516" mass="58937">MRSTLLFNYDILCELAYWSDEGTCATLMLTCRAMRTAAAKAVLRRPCRLSEARDVHRFLCCLQVDPSCFQHVRELRISFGTLPQEMSGRLLNCLQHLKRLETLVLSDGDDSLTALPGLLDTIAQLITIRKLEVRNAGDVTCRLLSRMQASLTHISLDWLQEDCDFFYSNFPSSSRYPQWPNYHPVPLLSKWRTTLEELECASWFNCPGGLPRYTQIYPKLRRLSIERDDNPRIAPYIHAYPNLTHLCVLSEYDQLWNYSGTALVDGIRLLRIRHATNVRSQEGPDGAKTWPQLQQFEGTLVDLYLLGITCRILRVSLCFSVNPRDLELLPPVLAYAQPQHLKVHGTGMLLAHPRYGLTKLLREPCAARLESLVLGLDFKETEGLDVVTTLNDLAESLKRIPLRRLRLCLNGTNFSLPIPRPDPYNPRARLCTESLPPLRPIPTPTITLEKALWSVDIDAYVQGLADAIPSLEDAIMCIMGEPDDTFDYRTRSAEVVRVRRAEYAADRNVYEWSSYW</sequence>
<dbReference type="InterPro" id="IPR032675">
    <property type="entry name" value="LRR_dom_sf"/>
</dbReference>
<dbReference type="Proteomes" id="UP000256964">
    <property type="component" value="Unassembled WGS sequence"/>
</dbReference>